<reference evidence="1" key="1">
    <citation type="submission" date="2014-05" db="EMBL/GenBank/DDBJ databases">
        <authorList>
            <person name="Chronopoulou M."/>
        </authorList>
    </citation>
    <scope>NUCLEOTIDE SEQUENCE</scope>
    <source>
        <tissue evidence="1">Whole organism</tissue>
    </source>
</reference>
<accession>A0A0K2VDL1</accession>
<dbReference type="AlphaFoldDB" id="A0A0K2VDL1"/>
<feature type="non-terminal residue" evidence="1">
    <location>
        <position position="1"/>
    </location>
</feature>
<proteinExistence type="predicted"/>
<protein>
    <submittedName>
        <fullName evidence="1">Uncharacterized protein</fullName>
    </submittedName>
</protein>
<dbReference type="EMBL" id="HACA01030896">
    <property type="protein sequence ID" value="CDW48257.1"/>
    <property type="molecule type" value="Transcribed_RNA"/>
</dbReference>
<organism evidence="1">
    <name type="scientific">Lepeophtheirus salmonis</name>
    <name type="common">Salmon louse</name>
    <name type="synonym">Caligus salmonis</name>
    <dbReference type="NCBI Taxonomy" id="72036"/>
    <lineage>
        <taxon>Eukaryota</taxon>
        <taxon>Metazoa</taxon>
        <taxon>Ecdysozoa</taxon>
        <taxon>Arthropoda</taxon>
        <taxon>Crustacea</taxon>
        <taxon>Multicrustacea</taxon>
        <taxon>Hexanauplia</taxon>
        <taxon>Copepoda</taxon>
        <taxon>Siphonostomatoida</taxon>
        <taxon>Caligidae</taxon>
        <taxon>Lepeophtheirus</taxon>
    </lineage>
</organism>
<name>A0A0K2VDL1_LEPSM</name>
<sequence length="40" mass="4879">NDIFLRIDCIFVFFYSHEINNPNLLNNIPFIPRINFKIRP</sequence>
<evidence type="ECO:0000313" key="1">
    <source>
        <dbReference type="EMBL" id="CDW48257.1"/>
    </source>
</evidence>